<protein>
    <recommendedName>
        <fullName evidence="2">PTS EIIA type-4 domain-containing protein</fullName>
    </recommendedName>
</protein>
<dbReference type="PROSITE" id="PS51096">
    <property type="entry name" value="PTS_EIIA_TYPE_4"/>
    <property type="match status" value="1"/>
</dbReference>
<dbReference type="GO" id="GO:0009401">
    <property type="term" value="P:phosphoenolpyruvate-dependent sugar phosphotransferase system"/>
    <property type="evidence" value="ECO:0007669"/>
    <property type="project" value="InterPro"/>
</dbReference>
<dbReference type="EMBL" id="LDPH01000008">
    <property type="protein sequence ID" value="KLV26563.1"/>
    <property type="molecule type" value="Genomic_DNA"/>
</dbReference>
<keyword evidence="4" id="KW-1185">Reference proteome</keyword>
<name>A0A0J1IKZ4_NIACI</name>
<dbReference type="GO" id="GO:0016740">
    <property type="term" value="F:transferase activity"/>
    <property type="evidence" value="ECO:0007669"/>
    <property type="project" value="UniProtKB-KW"/>
</dbReference>
<evidence type="ECO:0000313" key="3">
    <source>
        <dbReference type="EMBL" id="KLV26563.1"/>
    </source>
</evidence>
<dbReference type="InterPro" id="IPR004701">
    <property type="entry name" value="PTS_EIIA_man-typ"/>
</dbReference>
<evidence type="ECO:0000256" key="1">
    <source>
        <dbReference type="ARBA" id="ARBA00022679"/>
    </source>
</evidence>
<dbReference type="InterPro" id="IPR051471">
    <property type="entry name" value="Bacterial_PTS_sugar_comp"/>
</dbReference>
<dbReference type="PANTHER" id="PTHR33799">
    <property type="entry name" value="PTS PERMEASE-RELATED-RELATED"/>
    <property type="match status" value="1"/>
</dbReference>
<gene>
    <name evidence="3" type="ORF">ABW02_10705</name>
</gene>
<comment type="caution">
    <text evidence="3">The sequence shown here is derived from an EMBL/GenBank/DDBJ whole genome shotgun (WGS) entry which is preliminary data.</text>
</comment>
<dbReference type="Gene3D" id="3.40.50.510">
    <property type="entry name" value="Phosphotransferase system, mannose-type IIA component"/>
    <property type="match status" value="1"/>
</dbReference>
<dbReference type="PANTHER" id="PTHR33799:SF1">
    <property type="entry name" value="PTS SYSTEM MANNOSE-SPECIFIC EIIAB COMPONENT-RELATED"/>
    <property type="match status" value="1"/>
</dbReference>
<dbReference type="AlphaFoldDB" id="A0A0J1IKZ4"/>
<dbReference type="Proteomes" id="UP000036045">
    <property type="component" value="Unassembled WGS sequence"/>
</dbReference>
<reference evidence="3 4" key="1">
    <citation type="submission" date="2015-05" db="EMBL/GenBank/DDBJ databases">
        <title>Whole genome sequence and identification of bacterial endophytes from Costus igneus.</title>
        <authorList>
            <person name="Lee Y.P."/>
            <person name="Gan H.M."/>
            <person name="Eng W."/>
            <person name="Wheatley M.S."/>
            <person name="Caraballo A."/>
            <person name="Polter S."/>
            <person name="Savka M.A."/>
            <person name="Hudson A.O."/>
        </authorList>
    </citation>
    <scope>NUCLEOTIDE SEQUENCE [LARGE SCALE GENOMIC DNA]</scope>
    <source>
        <strain evidence="3 4">RIT379</strain>
    </source>
</reference>
<dbReference type="InterPro" id="IPR036662">
    <property type="entry name" value="PTS_EIIA_man-typ_sf"/>
</dbReference>
<dbReference type="Pfam" id="PF03610">
    <property type="entry name" value="EIIA-man"/>
    <property type="match status" value="1"/>
</dbReference>
<proteinExistence type="predicted"/>
<evidence type="ECO:0000313" key="4">
    <source>
        <dbReference type="Proteomes" id="UP000036045"/>
    </source>
</evidence>
<feature type="domain" description="PTS EIIA type-4" evidence="2">
    <location>
        <begin position="1"/>
        <end position="127"/>
    </location>
</feature>
<evidence type="ECO:0000259" key="2">
    <source>
        <dbReference type="PROSITE" id="PS51096"/>
    </source>
</evidence>
<sequence>MVRIIIATHGELAKSLIETAELIIGTNHQMSYFCMTKSKSGEVGKKELTELIYSDTLTDLVIFTDVYGGSVNNICSEILLSLPENETFHLVSGVNLPMILTTIMTSYNEDSLEAILTESIKEGRNGIKYINELVKGVV</sequence>
<organism evidence="3 4">
    <name type="scientific">Niallia circulans</name>
    <name type="common">Bacillus circulans</name>
    <dbReference type="NCBI Taxonomy" id="1397"/>
    <lineage>
        <taxon>Bacteria</taxon>
        <taxon>Bacillati</taxon>
        <taxon>Bacillota</taxon>
        <taxon>Bacilli</taxon>
        <taxon>Bacillales</taxon>
        <taxon>Bacillaceae</taxon>
        <taxon>Niallia</taxon>
    </lineage>
</organism>
<accession>A0A0J1IKZ4</accession>
<dbReference type="SUPFAM" id="SSF53062">
    <property type="entry name" value="PTS system fructose IIA component-like"/>
    <property type="match status" value="1"/>
</dbReference>
<dbReference type="GO" id="GO:0016020">
    <property type="term" value="C:membrane"/>
    <property type="evidence" value="ECO:0007669"/>
    <property type="project" value="InterPro"/>
</dbReference>
<dbReference type="PATRIC" id="fig|1397.4.peg.5454"/>
<keyword evidence="1" id="KW-0808">Transferase</keyword>